<dbReference type="RefSeq" id="WP_248950630.1">
    <property type="nucleotide sequence ID" value="NZ_JAKILB010000007.1"/>
</dbReference>
<evidence type="ECO:0000313" key="5">
    <source>
        <dbReference type="Proteomes" id="UP001139293"/>
    </source>
</evidence>
<evidence type="ECO:0000256" key="1">
    <source>
        <dbReference type="ARBA" id="ARBA00023002"/>
    </source>
</evidence>
<keyword evidence="1" id="KW-0560">Oxidoreductase</keyword>
<feature type="domain" description="D-isomer specific 2-hydroxyacid dehydrogenase NAD-binding" evidence="3">
    <location>
        <begin position="101"/>
        <end position="273"/>
    </location>
</feature>
<evidence type="ECO:0000256" key="2">
    <source>
        <dbReference type="ARBA" id="ARBA00023027"/>
    </source>
</evidence>
<dbReference type="Proteomes" id="UP001139293">
    <property type="component" value="Unassembled WGS sequence"/>
</dbReference>
<dbReference type="GO" id="GO:0051287">
    <property type="term" value="F:NAD binding"/>
    <property type="evidence" value="ECO:0007669"/>
    <property type="project" value="InterPro"/>
</dbReference>
<keyword evidence="5" id="KW-1185">Reference proteome</keyword>
<dbReference type="AlphaFoldDB" id="A0A9X1ZD86"/>
<dbReference type="SUPFAM" id="SSF51735">
    <property type="entry name" value="NAD(P)-binding Rossmann-fold domains"/>
    <property type="match status" value="1"/>
</dbReference>
<dbReference type="SUPFAM" id="SSF52283">
    <property type="entry name" value="Formate/glycerate dehydrogenase catalytic domain-like"/>
    <property type="match status" value="1"/>
</dbReference>
<comment type="caution">
    <text evidence="4">The sequence shown here is derived from an EMBL/GenBank/DDBJ whole genome shotgun (WGS) entry which is preliminary data.</text>
</comment>
<keyword evidence="2" id="KW-0520">NAD</keyword>
<protein>
    <submittedName>
        <fullName evidence="4">D-2-hydroxyacid dehydrogenase</fullName>
    </submittedName>
</protein>
<dbReference type="EMBL" id="JAKILB010000007">
    <property type="protein sequence ID" value="MCL1139508.1"/>
    <property type="molecule type" value="Genomic_DNA"/>
</dbReference>
<name>A0A9X1ZD86_9GAMM</name>
<gene>
    <name evidence="4" type="ORF">L2740_13235</name>
</gene>
<dbReference type="Pfam" id="PF02826">
    <property type="entry name" value="2-Hacid_dh_C"/>
    <property type="match status" value="1"/>
</dbReference>
<dbReference type="PANTHER" id="PTHR43333">
    <property type="entry name" value="2-HACID_DH_C DOMAIN-CONTAINING PROTEIN"/>
    <property type="match status" value="1"/>
</dbReference>
<sequence>MGHKLLLLTRENERYRQLLNSCHLPDTIILDDDPQGIFNADIWLAEPKLAAPLLPHAANLKWMQSTFAGVDALVKPRQRKDYELTNVRGIFGPLMSEYLFGYLLAYQREHRKYKTQQDQKVWLPGSFKTLQGQTLLLLGTGSIAKHIAQTAKHFGMHVIGINRGAKPTRGFDEVDTLANLTHYLPRADAVASILPSTPETKGALNPHTLSLLKEEVVLFNLGRGDVLDLDALYLQLIKHPEQQAILDVFNQEPLPEEHPIWSLDNVVITPHIAAPSFPEQVVEIFSENFHKWIKGEKLSHRVHFERGY</sequence>
<dbReference type="CDD" id="cd05300">
    <property type="entry name" value="2-Hacid_dh_1"/>
    <property type="match status" value="1"/>
</dbReference>
<dbReference type="GO" id="GO:0016491">
    <property type="term" value="F:oxidoreductase activity"/>
    <property type="evidence" value="ECO:0007669"/>
    <property type="project" value="UniProtKB-KW"/>
</dbReference>
<dbReference type="InterPro" id="IPR006140">
    <property type="entry name" value="D-isomer_DH_NAD-bd"/>
</dbReference>
<reference evidence="4" key="1">
    <citation type="submission" date="2022-01" db="EMBL/GenBank/DDBJ databases">
        <title>Whole genome-based taxonomy of the Shewanellaceae.</title>
        <authorList>
            <person name="Martin-Rodriguez A.J."/>
        </authorList>
    </citation>
    <scope>NUCLEOTIDE SEQUENCE</scope>
    <source>
        <strain evidence="4">KCTC 23973</strain>
    </source>
</reference>
<evidence type="ECO:0000313" key="4">
    <source>
        <dbReference type="EMBL" id="MCL1139508.1"/>
    </source>
</evidence>
<dbReference type="PANTHER" id="PTHR43333:SF1">
    <property type="entry name" value="D-ISOMER SPECIFIC 2-HYDROXYACID DEHYDROGENASE NAD-BINDING DOMAIN-CONTAINING PROTEIN"/>
    <property type="match status" value="1"/>
</dbReference>
<dbReference type="Gene3D" id="3.40.50.720">
    <property type="entry name" value="NAD(P)-binding Rossmann-like Domain"/>
    <property type="match status" value="2"/>
</dbReference>
<accession>A0A9X1ZD86</accession>
<dbReference type="InterPro" id="IPR036291">
    <property type="entry name" value="NAD(P)-bd_dom_sf"/>
</dbReference>
<organism evidence="4 5">
    <name type="scientific">Shewanella pneumatophori</name>
    <dbReference type="NCBI Taxonomy" id="314092"/>
    <lineage>
        <taxon>Bacteria</taxon>
        <taxon>Pseudomonadati</taxon>
        <taxon>Pseudomonadota</taxon>
        <taxon>Gammaproteobacteria</taxon>
        <taxon>Alteromonadales</taxon>
        <taxon>Shewanellaceae</taxon>
        <taxon>Shewanella</taxon>
    </lineage>
</organism>
<proteinExistence type="predicted"/>
<evidence type="ECO:0000259" key="3">
    <source>
        <dbReference type="Pfam" id="PF02826"/>
    </source>
</evidence>